<dbReference type="SMART" id="SM00360">
    <property type="entry name" value="RRM"/>
    <property type="match status" value="5"/>
</dbReference>
<feature type="domain" description="RRM" evidence="11">
    <location>
        <begin position="419"/>
        <end position="491"/>
    </location>
</feature>
<dbReference type="InterPro" id="IPR034482">
    <property type="entry name" value="Mrd1_RRM3"/>
</dbReference>
<comment type="caution">
    <text evidence="12">The sequence shown here is derived from an EMBL/GenBank/DDBJ whole genome shotgun (WGS) entry which is preliminary data.</text>
</comment>
<feature type="domain" description="RRM" evidence="11">
    <location>
        <begin position="529"/>
        <end position="612"/>
    </location>
</feature>
<feature type="compositionally biased region" description="Acidic residues" evidence="10">
    <location>
        <begin position="740"/>
        <end position="750"/>
    </location>
</feature>
<evidence type="ECO:0000256" key="4">
    <source>
        <dbReference type="ARBA" id="ARBA00022552"/>
    </source>
</evidence>
<dbReference type="InterPro" id="IPR012677">
    <property type="entry name" value="Nucleotide-bd_a/b_plait_sf"/>
</dbReference>
<sequence>MSRLIVKNLPPYVTPALLKEHFSQSKGPGGTITDVKIALKQDGTARRFGFVGFKTDEDALKAKEWYDKTFIDSTRVRVEVIDGANAVPPPRPNKRPRVDTSPTQRDTGSTSNKTRTHSRKSDAPSVKVKGNNASFEEFMEVMLPKAKKIAPGIDRPVASLLKKGKMPVTHGESEDPQETVDQQGLTDMEWMRQRMKGGVEDPTSSEKPFEQSDSEDQAEKVSDNEDPTVKTILHTARLFVRNLTFTCTEDELRGLFKPFGAVSQIHIPVDSVTKESKGLAFVTYTQSQDALVAFRALDKKPFQGRLLHIIGAVDKRDSAATTEGTGKSKTLKEQRNEKRNAAAGKEFNWSMLYMNSDAVLSSVADRMNISKSDILDPEVSDAAVKLALAETHIIQETKMYLESHGVVLSAFSGRGRSETVILVKNIPYGTTAEQLREIFGAHGELQRVLVPPAGTLAVIEFVHADDAHRAFRAVSYRRLGNSVIYLEKGPLGMFQSTSSVPEIASDVAPVTIGDTDVGEDADVDTTGGKTLFVKNLAFATPTERFTTAFRHLPGFAFARVQTKPDPKRPGARLSMGFGFVGFRTADAARKALKGMHGYVLDGHTLSVKFAGRGAEEQDEEKQGGKEKTNTTKMLVKNVPFEVTRKDIQELFGAYGKLKSVRLPKRFDRRSRGFAFLEFVTRHEAENAYNALKHTHLLGRHLVLEWAQEGDVNIDELRKKAGVGFGNGADMPGKKRKLVLDEDGDGVEDEV</sequence>
<evidence type="ECO:0000256" key="3">
    <source>
        <dbReference type="ARBA" id="ARBA00013428"/>
    </source>
</evidence>
<feature type="domain" description="RRM" evidence="11">
    <location>
        <begin position="2"/>
        <end position="83"/>
    </location>
</feature>
<organism evidence="12 13">
    <name type="scientific">Lactarius akahatsu</name>
    <dbReference type="NCBI Taxonomy" id="416441"/>
    <lineage>
        <taxon>Eukaryota</taxon>
        <taxon>Fungi</taxon>
        <taxon>Dikarya</taxon>
        <taxon>Basidiomycota</taxon>
        <taxon>Agaricomycotina</taxon>
        <taxon>Agaricomycetes</taxon>
        <taxon>Russulales</taxon>
        <taxon>Russulaceae</taxon>
        <taxon>Lactarius</taxon>
    </lineage>
</organism>
<dbReference type="Pfam" id="PF00076">
    <property type="entry name" value="RRM_1"/>
    <property type="match status" value="5"/>
</dbReference>
<gene>
    <name evidence="12" type="ORF">EDB92DRAFT_1242999</name>
</gene>
<feature type="compositionally biased region" description="Basic and acidic residues" evidence="10">
    <location>
        <begin position="330"/>
        <end position="339"/>
    </location>
</feature>
<evidence type="ECO:0000256" key="9">
    <source>
        <dbReference type="PROSITE-ProRule" id="PRU00176"/>
    </source>
</evidence>
<keyword evidence="5" id="KW-0677">Repeat</keyword>
<dbReference type="GO" id="GO:1990904">
    <property type="term" value="C:ribonucleoprotein complex"/>
    <property type="evidence" value="ECO:0007669"/>
    <property type="project" value="UniProtKB-KW"/>
</dbReference>
<accession>A0AAD4Q5R2</accession>
<proteinExistence type="inferred from homology"/>
<evidence type="ECO:0000313" key="13">
    <source>
        <dbReference type="Proteomes" id="UP001201163"/>
    </source>
</evidence>
<name>A0AAD4Q5R2_9AGAM</name>
<dbReference type="InterPro" id="IPR050502">
    <property type="entry name" value="Euk_RNA-bind_prot"/>
</dbReference>
<evidence type="ECO:0000256" key="1">
    <source>
        <dbReference type="ARBA" id="ARBA00004123"/>
    </source>
</evidence>
<dbReference type="SUPFAM" id="SSF54928">
    <property type="entry name" value="RNA-binding domain, RBD"/>
    <property type="match status" value="4"/>
</dbReference>
<comment type="similarity">
    <text evidence="2">Belongs to the RRM MRD1 family.</text>
</comment>
<dbReference type="CDD" id="cd12568">
    <property type="entry name" value="RRM3_MRD1"/>
    <property type="match status" value="1"/>
</dbReference>
<dbReference type="AlphaFoldDB" id="A0AAD4Q5R2"/>
<evidence type="ECO:0000259" key="11">
    <source>
        <dbReference type="PROSITE" id="PS50102"/>
    </source>
</evidence>
<feature type="region of interest" description="Disordered" evidence="10">
    <location>
        <begin position="724"/>
        <end position="750"/>
    </location>
</feature>
<dbReference type="CDD" id="cd12320">
    <property type="entry name" value="RRM6_RBM19_RRM5_MRD1"/>
    <property type="match status" value="1"/>
</dbReference>
<evidence type="ECO:0000313" key="12">
    <source>
        <dbReference type="EMBL" id="KAH8986586.1"/>
    </source>
</evidence>
<feature type="domain" description="RRM" evidence="11">
    <location>
        <begin position="236"/>
        <end position="314"/>
    </location>
</feature>
<feature type="compositionally biased region" description="Polar residues" evidence="10">
    <location>
        <begin position="100"/>
        <end position="113"/>
    </location>
</feature>
<evidence type="ECO:0000256" key="8">
    <source>
        <dbReference type="ARBA" id="ARBA00023274"/>
    </source>
</evidence>
<dbReference type="GO" id="GO:0003729">
    <property type="term" value="F:mRNA binding"/>
    <property type="evidence" value="ECO:0007669"/>
    <property type="project" value="TreeGrafter"/>
</dbReference>
<feature type="region of interest" description="Disordered" evidence="10">
    <location>
        <begin position="318"/>
        <end position="339"/>
    </location>
</feature>
<evidence type="ECO:0000256" key="2">
    <source>
        <dbReference type="ARBA" id="ARBA00008033"/>
    </source>
</evidence>
<feature type="region of interest" description="Disordered" evidence="10">
    <location>
        <begin position="195"/>
        <end position="227"/>
    </location>
</feature>
<evidence type="ECO:0000256" key="10">
    <source>
        <dbReference type="SAM" id="MobiDB-lite"/>
    </source>
</evidence>
<dbReference type="GO" id="GO:0005634">
    <property type="term" value="C:nucleus"/>
    <property type="evidence" value="ECO:0007669"/>
    <property type="project" value="UniProtKB-SubCell"/>
</dbReference>
<dbReference type="Gene3D" id="3.30.70.330">
    <property type="match status" value="5"/>
</dbReference>
<protein>
    <recommendedName>
        <fullName evidence="3">Multiple RNA-binding domain-containing protein 1</fullName>
    </recommendedName>
</protein>
<dbReference type="Proteomes" id="UP001201163">
    <property type="component" value="Unassembled WGS sequence"/>
</dbReference>
<evidence type="ECO:0000256" key="7">
    <source>
        <dbReference type="ARBA" id="ARBA00023242"/>
    </source>
</evidence>
<dbReference type="GO" id="GO:0006364">
    <property type="term" value="P:rRNA processing"/>
    <property type="evidence" value="ECO:0007669"/>
    <property type="project" value="UniProtKB-KW"/>
</dbReference>
<evidence type="ECO:0000256" key="6">
    <source>
        <dbReference type="ARBA" id="ARBA00022884"/>
    </source>
</evidence>
<reference evidence="12" key="1">
    <citation type="submission" date="2022-01" db="EMBL/GenBank/DDBJ databases">
        <title>Comparative genomics reveals a dynamic genome evolution in the ectomycorrhizal milk-cap (Lactarius) mushrooms.</title>
        <authorList>
            <consortium name="DOE Joint Genome Institute"/>
            <person name="Lebreton A."/>
            <person name="Tang N."/>
            <person name="Kuo A."/>
            <person name="LaButti K."/>
            <person name="Drula E."/>
            <person name="Barry K."/>
            <person name="Clum A."/>
            <person name="Lipzen A."/>
            <person name="Mousain D."/>
            <person name="Ng V."/>
            <person name="Wang R."/>
            <person name="Wang X."/>
            <person name="Dai Y."/>
            <person name="Henrissat B."/>
            <person name="Grigoriev I.V."/>
            <person name="Guerin-Laguette A."/>
            <person name="Yu F."/>
            <person name="Martin F.M."/>
        </authorList>
    </citation>
    <scope>NUCLEOTIDE SEQUENCE</scope>
    <source>
        <strain evidence="12">QP</strain>
    </source>
</reference>
<feature type="region of interest" description="Disordered" evidence="10">
    <location>
        <begin position="82"/>
        <end position="128"/>
    </location>
</feature>
<dbReference type="PANTHER" id="PTHR48025:SF1">
    <property type="entry name" value="RRM DOMAIN-CONTAINING PROTEIN"/>
    <property type="match status" value="1"/>
</dbReference>
<feature type="domain" description="RRM" evidence="11">
    <location>
        <begin position="631"/>
        <end position="708"/>
    </location>
</feature>
<keyword evidence="4" id="KW-0698">rRNA processing</keyword>
<keyword evidence="6 9" id="KW-0694">RNA-binding</keyword>
<dbReference type="InterPro" id="IPR035979">
    <property type="entry name" value="RBD_domain_sf"/>
</dbReference>
<comment type="subcellular location">
    <subcellularLocation>
        <location evidence="1">Nucleus</location>
    </subcellularLocation>
</comment>
<keyword evidence="13" id="KW-1185">Reference proteome</keyword>
<evidence type="ECO:0000256" key="5">
    <source>
        <dbReference type="ARBA" id="ARBA00022737"/>
    </source>
</evidence>
<dbReference type="PROSITE" id="PS50102">
    <property type="entry name" value="RRM"/>
    <property type="match status" value="5"/>
</dbReference>
<feature type="compositionally biased region" description="Polar residues" evidence="10">
    <location>
        <begin position="319"/>
        <end position="328"/>
    </location>
</feature>
<keyword evidence="7" id="KW-0539">Nucleus</keyword>
<keyword evidence="8" id="KW-0687">Ribonucleoprotein</keyword>
<dbReference type="InterPro" id="IPR000504">
    <property type="entry name" value="RRM_dom"/>
</dbReference>
<dbReference type="PANTHER" id="PTHR48025">
    <property type="entry name" value="OS02G0815200 PROTEIN"/>
    <property type="match status" value="1"/>
</dbReference>
<dbReference type="EMBL" id="JAKELL010000053">
    <property type="protein sequence ID" value="KAH8986586.1"/>
    <property type="molecule type" value="Genomic_DNA"/>
</dbReference>